<protein>
    <submittedName>
        <fullName evidence="4">Copper chaperone CopZ</fullName>
    </submittedName>
</protein>
<feature type="domain" description="HMA" evidence="3">
    <location>
        <begin position="17"/>
        <end position="83"/>
    </location>
</feature>
<dbReference type="FunFam" id="3.30.70.100:FF:000005">
    <property type="entry name" value="Copper-exporting P-type ATPase A"/>
    <property type="match status" value="1"/>
</dbReference>
<evidence type="ECO:0000256" key="1">
    <source>
        <dbReference type="ARBA" id="ARBA00022723"/>
    </source>
</evidence>
<keyword evidence="2" id="KW-0186">Copper</keyword>
<dbReference type="EMBL" id="VSSQ01000044">
    <property type="protein sequence ID" value="MPL69053.1"/>
    <property type="molecule type" value="Genomic_DNA"/>
</dbReference>
<comment type="caution">
    <text evidence="4">The sequence shown here is derived from an EMBL/GenBank/DDBJ whole genome shotgun (WGS) entry which is preliminary data.</text>
</comment>
<evidence type="ECO:0000259" key="3">
    <source>
        <dbReference type="PROSITE" id="PS50846"/>
    </source>
</evidence>
<dbReference type="InterPro" id="IPR006122">
    <property type="entry name" value="HMA_Cu_ion-bd"/>
</dbReference>
<sequence>MMKERIIESSWIGGVMLRQTLIIEGMSCNHCKNVVEKAVNELPGIIFAEVNLAAKQLTVEFDETKSNIDQVRAAVAEAGYEVV</sequence>
<keyword evidence="1" id="KW-0479">Metal-binding</keyword>
<dbReference type="NCBIfam" id="TIGR00003">
    <property type="entry name" value="copper ion binding protein"/>
    <property type="match status" value="1"/>
</dbReference>
<dbReference type="PANTHER" id="PTHR46594">
    <property type="entry name" value="P-TYPE CATION-TRANSPORTING ATPASE"/>
    <property type="match status" value="1"/>
</dbReference>
<dbReference type="PROSITE" id="PS01047">
    <property type="entry name" value="HMA_1"/>
    <property type="match status" value="1"/>
</dbReference>
<evidence type="ECO:0000313" key="4">
    <source>
        <dbReference type="EMBL" id="MPL69053.1"/>
    </source>
</evidence>
<dbReference type="Pfam" id="PF00403">
    <property type="entry name" value="HMA"/>
    <property type="match status" value="1"/>
</dbReference>
<dbReference type="PROSITE" id="PS50846">
    <property type="entry name" value="HMA_2"/>
    <property type="match status" value="1"/>
</dbReference>
<dbReference type="SUPFAM" id="SSF55008">
    <property type="entry name" value="HMA, heavy metal-associated domain"/>
    <property type="match status" value="1"/>
</dbReference>
<dbReference type="InterPro" id="IPR036163">
    <property type="entry name" value="HMA_dom_sf"/>
</dbReference>
<accession>A0A644TQ23</accession>
<gene>
    <name evidence="4" type="primary">copZ_3</name>
    <name evidence="4" type="ORF">SDC9_14786</name>
</gene>
<dbReference type="PRINTS" id="PR00944">
    <property type="entry name" value="CUEXPORT"/>
</dbReference>
<organism evidence="4">
    <name type="scientific">bioreactor metagenome</name>
    <dbReference type="NCBI Taxonomy" id="1076179"/>
    <lineage>
        <taxon>unclassified sequences</taxon>
        <taxon>metagenomes</taxon>
        <taxon>ecological metagenomes</taxon>
    </lineage>
</organism>
<dbReference type="InterPro" id="IPR017969">
    <property type="entry name" value="Heavy-metal-associated_CS"/>
</dbReference>
<dbReference type="AlphaFoldDB" id="A0A644TQ23"/>
<dbReference type="Gene3D" id="3.30.70.100">
    <property type="match status" value="1"/>
</dbReference>
<dbReference type="GO" id="GO:0005507">
    <property type="term" value="F:copper ion binding"/>
    <property type="evidence" value="ECO:0007669"/>
    <property type="project" value="InterPro"/>
</dbReference>
<dbReference type="PANTHER" id="PTHR46594:SF4">
    <property type="entry name" value="P-TYPE CATION-TRANSPORTING ATPASE"/>
    <property type="match status" value="1"/>
</dbReference>
<dbReference type="InterPro" id="IPR000428">
    <property type="entry name" value="Cu-bd"/>
</dbReference>
<dbReference type="CDD" id="cd00371">
    <property type="entry name" value="HMA"/>
    <property type="match status" value="1"/>
</dbReference>
<proteinExistence type="predicted"/>
<name>A0A644TQ23_9ZZZZ</name>
<dbReference type="GO" id="GO:0006825">
    <property type="term" value="P:copper ion transport"/>
    <property type="evidence" value="ECO:0007669"/>
    <property type="project" value="InterPro"/>
</dbReference>
<dbReference type="InterPro" id="IPR006121">
    <property type="entry name" value="HMA_dom"/>
</dbReference>
<evidence type="ECO:0000256" key="2">
    <source>
        <dbReference type="ARBA" id="ARBA00023008"/>
    </source>
</evidence>
<reference evidence="4" key="1">
    <citation type="submission" date="2019-08" db="EMBL/GenBank/DDBJ databases">
        <authorList>
            <person name="Kucharzyk K."/>
            <person name="Murdoch R.W."/>
            <person name="Higgins S."/>
            <person name="Loffler F."/>
        </authorList>
    </citation>
    <scope>NUCLEOTIDE SEQUENCE</scope>
</reference>